<dbReference type="InterPro" id="IPR005325">
    <property type="entry name" value="DUF308_memb"/>
</dbReference>
<reference evidence="3" key="1">
    <citation type="journal article" date="2019" name="Int. J. Syst. Evol. Microbiol.">
        <title>The Global Catalogue of Microorganisms (GCM) 10K type strain sequencing project: providing services to taxonomists for standard genome sequencing and annotation.</title>
        <authorList>
            <consortium name="The Broad Institute Genomics Platform"/>
            <consortium name="The Broad Institute Genome Sequencing Center for Infectious Disease"/>
            <person name="Wu L."/>
            <person name="Ma J."/>
        </authorList>
    </citation>
    <scope>NUCLEOTIDE SEQUENCE [LARGE SCALE GENOMIC DNA]</scope>
    <source>
        <strain evidence="3">KCTC 42182</strain>
    </source>
</reference>
<organism evidence="2 3">
    <name type="scientific">Ferrovibrio xuzhouensis</name>
    <dbReference type="NCBI Taxonomy" id="1576914"/>
    <lineage>
        <taxon>Bacteria</taxon>
        <taxon>Pseudomonadati</taxon>
        <taxon>Pseudomonadota</taxon>
        <taxon>Alphaproteobacteria</taxon>
        <taxon>Rhodospirillales</taxon>
        <taxon>Rhodospirillaceae</taxon>
        <taxon>Ferrovibrio</taxon>
    </lineage>
</organism>
<dbReference type="PANTHER" id="PTHR34989">
    <property type="entry name" value="PROTEIN HDED"/>
    <property type="match status" value="1"/>
</dbReference>
<comment type="caution">
    <text evidence="2">The sequence shown here is derived from an EMBL/GenBank/DDBJ whole genome shotgun (WGS) entry which is preliminary data.</text>
</comment>
<feature type="transmembrane region" description="Helical" evidence="1">
    <location>
        <begin position="50"/>
        <end position="72"/>
    </location>
</feature>
<feature type="transmembrane region" description="Helical" evidence="1">
    <location>
        <begin position="165"/>
        <end position="187"/>
    </location>
</feature>
<keyword evidence="1" id="KW-1133">Transmembrane helix</keyword>
<keyword evidence="3" id="KW-1185">Reference proteome</keyword>
<protein>
    <submittedName>
        <fullName evidence="2">HdeD family acid-resistance protein</fullName>
    </submittedName>
</protein>
<feature type="transmembrane region" description="Helical" evidence="1">
    <location>
        <begin position="26"/>
        <end position="44"/>
    </location>
</feature>
<feature type="transmembrane region" description="Helical" evidence="1">
    <location>
        <begin position="79"/>
        <end position="99"/>
    </location>
</feature>
<feature type="transmembrane region" description="Helical" evidence="1">
    <location>
        <begin position="105"/>
        <end position="128"/>
    </location>
</feature>
<evidence type="ECO:0000313" key="3">
    <source>
        <dbReference type="Proteomes" id="UP001595711"/>
    </source>
</evidence>
<keyword evidence="1" id="KW-0472">Membrane</keyword>
<gene>
    <name evidence="2" type="ORF">ACFOOQ_10890</name>
</gene>
<keyword evidence="1" id="KW-0812">Transmembrane</keyword>
<dbReference type="Proteomes" id="UP001595711">
    <property type="component" value="Unassembled WGS sequence"/>
</dbReference>
<proteinExistence type="predicted"/>
<dbReference type="Pfam" id="PF03729">
    <property type="entry name" value="DUF308"/>
    <property type="match status" value="1"/>
</dbReference>
<evidence type="ECO:0000313" key="2">
    <source>
        <dbReference type="EMBL" id="MFC3676051.1"/>
    </source>
</evidence>
<dbReference type="InterPro" id="IPR052712">
    <property type="entry name" value="Acid_resist_chaperone_HdeD"/>
</dbReference>
<feature type="transmembrane region" description="Helical" evidence="1">
    <location>
        <begin position="140"/>
        <end position="159"/>
    </location>
</feature>
<dbReference type="EMBL" id="JBHRYJ010000002">
    <property type="protein sequence ID" value="MFC3676051.1"/>
    <property type="molecule type" value="Genomic_DNA"/>
</dbReference>
<dbReference type="RefSeq" id="WP_379725937.1">
    <property type="nucleotide sequence ID" value="NZ_JBHRYJ010000002.1"/>
</dbReference>
<name>A0ABV7VHM1_9PROT</name>
<accession>A0ABV7VHM1</accession>
<dbReference type="PANTHER" id="PTHR34989:SF1">
    <property type="entry name" value="PROTEIN HDED"/>
    <property type="match status" value="1"/>
</dbReference>
<evidence type="ECO:0000256" key="1">
    <source>
        <dbReference type="SAM" id="Phobius"/>
    </source>
</evidence>
<sequence length="194" mass="20544">MLPSQSSIDTKLSAALQKAMYDHWRLFLAEGIILALLGLGAVIVPPLAGLVSTIFLGWLFLIAGIFGLLFTLRARQAPGVLWSALSAVLALVAGGLLLWNPLQGLVTLTYVLTAFFIADGILTIVLAIAHRRDLSGRWEWMLVNGVIDLILAGIIISGFPGSIAWVLGLLVGIDMMFGGAALIAMALDARKAAP</sequence>